<keyword evidence="3" id="KW-1185">Reference proteome</keyword>
<dbReference type="Gene3D" id="3.30.980.10">
    <property type="entry name" value="Threonyl-trna Synthetase, Chain A, domain 2"/>
    <property type="match status" value="1"/>
</dbReference>
<sequence length="551" mass="63385">MIKVHACGKTREYPEGTPLFTVAEEFQPEFQEDILLARVNGKLKELHKTLTKESQIEFLTFQDPVGKKTYERSAVFVMLKAFYDVIPREKIKKVQMDFALGNGIYGELEGDVALTEELLDRVKEEMHVLVEKKLPIVKRSVNTDEAVELFGRHGMHDKEQLFMYRRASRVNIYSIEKFEDYFYGYMVQNTGYVKYFDLIPYHSGFLLLLPETKAPRKVEKSGNHEKLFQVLRDSYRWSDCLEVPNVGTLNRLISEGKAADLILMQEALQEKTIGNIAEQAAKAGDKRLVMIAGPSSSGKTTFSHRLATQFRALGYTPHPIAVDNYFKNREDYPRDENGKLDMEALECVDIEKFNEDMNGLLNGRLVEIPRFNFVTGTREYNGDFLKLGKNDVLIIEGIHCLNDKLSYSLPAESRFKIYISALTQLNVDEHNRIPTADGRIIRRMVRDARTRGTSALETIRRWSSVRRGEDKNIFPFQEQADVMFNSALVYELAVLKLYAEPLLFSIPRDVPEYDEAKRLLKFLDYFLGIDSEIIPKNSIIREFIGGSCLKV</sequence>
<dbReference type="InterPro" id="IPR027417">
    <property type="entry name" value="P-loop_NTPase"/>
</dbReference>
<dbReference type="EMBL" id="JACRTJ010000006">
    <property type="protein sequence ID" value="MBC8598179.1"/>
    <property type="molecule type" value="Genomic_DNA"/>
</dbReference>
<proteinExistence type="predicted"/>
<dbReference type="InterPro" id="IPR012675">
    <property type="entry name" value="Beta-grasp_dom_sf"/>
</dbReference>
<dbReference type="InterPro" id="IPR018163">
    <property type="entry name" value="Thr/Ala-tRNA-synth_IIc_edit"/>
</dbReference>
<dbReference type="CDD" id="cd01667">
    <property type="entry name" value="TGS_ThrRS"/>
    <property type="match status" value="1"/>
</dbReference>
<dbReference type="Gene3D" id="3.40.50.300">
    <property type="entry name" value="P-loop containing nucleotide triphosphate hydrolases"/>
    <property type="match status" value="1"/>
</dbReference>
<dbReference type="GO" id="GO:0016301">
    <property type="term" value="F:kinase activity"/>
    <property type="evidence" value="ECO:0007669"/>
    <property type="project" value="UniProtKB-KW"/>
</dbReference>
<keyword evidence="2" id="KW-0418">Kinase</keyword>
<comment type="caution">
    <text evidence="2">The sequence shown here is derived from an EMBL/GenBank/DDBJ whole genome shotgun (WGS) entry which is preliminary data.</text>
</comment>
<dbReference type="InterPro" id="IPR006083">
    <property type="entry name" value="PRK/URK"/>
</dbReference>
<dbReference type="SUPFAM" id="SSF52540">
    <property type="entry name" value="P-loop containing nucleoside triphosphate hydrolases"/>
    <property type="match status" value="1"/>
</dbReference>
<accession>A0ABR7NQI2</accession>
<protein>
    <submittedName>
        <fullName evidence="2">Nucleoside kinase</fullName>
    </submittedName>
</protein>
<name>A0ABR7NQI2_9FIRM</name>
<dbReference type="RefSeq" id="WP_262426912.1">
    <property type="nucleotide sequence ID" value="NZ_JACRTJ010000006.1"/>
</dbReference>
<dbReference type="InterPro" id="IPR012676">
    <property type="entry name" value="TGS-like"/>
</dbReference>
<dbReference type="PROSITE" id="PS51880">
    <property type="entry name" value="TGS"/>
    <property type="match status" value="1"/>
</dbReference>
<evidence type="ECO:0000259" key="1">
    <source>
        <dbReference type="PROSITE" id="PS51880"/>
    </source>
</evidence>
<dbReference type="Pfam" id="PF00485">
    <property type="entry name" value="PRK"/>
    <property type="match status" value="1"/>
</dbReference>
<dbReference type="Gene3D" id="3.10.20.30">
    <property type="match status" value="1"/>
</dbReference>
<dbReference type="PANTHER" id="PTHR10285">
    <property type="entry name" value="URIDINE KINASE"/>
    <property type="match status" value="1"/>
</dbReference>
<evidence type="ECO:0000313" key="3">
    <source>
        <dbReference type="Proteomes" id="UP000647491"/>
    </source>
</evidence>
<dbReference type="SMART" id="SM00382">
    <property type="entry name" value="AAA"/>
    <property type="match status" value="1"/>
</dbReference>
<dbReference type="Proteomes" id="UP000647491">
    <property type="component" value="Unassembled WGS sequence"/>
</dbReference>
<organism evidence="2 3">
    <name type="scientific">Enterocloster hominis</name>
    <name type="common">ex Liu et al. 2021</name>
    <dbReference type="NCBI Taxonomy" id="2763663"/>
    <lineage>
        <taxon>Bacteria</taxon>
        <taxon>Bacillati</taxon>
        <taxon>Bacillota</taxon>
        <taxon>Clostridia</taxon>
        <taxon>Lachnospirales</taxon>
        <taxon>Lachnospiraceae</taxon>
        <taxon>Enterocloster</taxon>
    </lineage>
</organism>
<evidence type="ECO:0000313" key="2">
    <source>
        <dbReference type="EMBL" id="MBC8598179.1"/>
    </source>
</evidence>
<dbReference type="SUPFAM" id="SSF55186">
    <property type="entry name" value="ThrRS/AlaRS common domain"/>
    <property type="match status" value="1"/>
</dbReference>
<dbReference type="InterPro" id="IPR004095">
    <property type="entry name" value="TGS"/>
</dbReference>
<feature type="domain" description="TGS" evidence="1">
    <location>
        <begin position="1"/>
        <end position="60"/>
    </location>
</feature>
<keyword evidence="2" id="KW-0808">Transferase</keyword>
<gene>
    <name evidence="2" type="ORF">H8708_02890</name>
</gene>
<dbReference type="InterPro" id="IPR003593">
    <property type="entry name" value="AAA+_ATPase"/>
</dbReference>
<reference evidence="2 3" key="1">
    <citation type="submission" date="2020-08" db="EMBL/GenBank/DDBJ databases">
        <title>Genome public.</title>
        <authorList>
            <person name="Liu C."/>
            <person name="Sun Q."/>
        </authorList>
    </citation>
    <scope>NUCLEOTIDE SEQUENCE [LARGE SCALE GENOMIC DNA]</scope>
    <source>
        <strain evidence="2 3">BX10</strain>
    </source>
</reference>
<dbReference type="CDD" id="cd02028">
    <property type="entry name" value="UMPK_like"/>
    <property type="match status" value="1"/>
</dbReference>
<dbReference type="SUPFAM" id="SSF81271">
    <property type="entry name" value="TGS-like"/>
    <property type="match status" value="1"/>
</dbReference>